<dbReference type="Proteomes" id="UP000093104">
    <property type="component" value="Unassembled WGS sequence"/>
</dbReference>
<dbReference type="EMBL" id="LGSI01000066">
    <property type="protein sequence ID" value="OCR22799.1"/>
    <property type="molecule type" value="Genomic_DNA"/>
</dbReference>
<name>A0A1C7YZZ9_PSESX</name>
<reference evidence="1 2" key="1">
    <citation type="submission" date="2015-07" db="EMBL/GenBank/DDBJ databases">
        <title>Draft genome sequence of a diazotrophic, plant growth-promoting rhizobacterium of the Pseudomonas syringae complex.</title>
        <authorList>
            <person name="Patten C.L."/>
            <person name="Jeong H."/>
        </authorList>
    </citation>
    <scope>NUCLEOTIDE SEQUENCE [LARGE SCALE GENOMIC DNA]</scope>
    <source>
        <strain evidence="1 2">GR12-2</strain>
    </source>
</reference>
<dbReference type="PATRIC" id="fig|317.243.peg.1050"/>
<accession>A0A1C7YZZ9</accession>
<proteinExistence type="predicted"/>
<comment type="caution">
    <text evidence="1">The sequence shown here is derived from an EMBL/GenBank/DDBJ whole genome shotgun (WGS) entry which is preliminary data.</text>
</comment>
<dbReference type="OrthoDB" id="6984782at2"/>
<evidence type="ECO:0000313" key="2">
    <source>
        <dbReference type="Proteomes" id="UP000093104"/>
    </source>
</evidence>
<dbReference type="RefSeq" id="WP_065835320.1">
    <property type="nucleotide sequence ID" value="NZ_LGSI01000066.1"/>
</dbReference>
<organism evidence="1 2">
    <name type="scientific">Pseudomonas syringae</name>
    <dbReference type="NCBI Taxonomy" id="317"/>
    <lineage>
        <taxon>Bacteria</taxon>
        <taxon>Pseudomonadati</taxon>
        <taxon>Pseudomonadota</taxon>
        <taxon>Gammaproteobacteria</taxon>
        <taxon>Pseudomonadales</taxon>
        <taxon>Pseudomonadaceae</taxon>
        <taxon>Pseudomonas</taxon>
    </lineage>
</organism>
<sequence length="79" mass="8502">MGLTKENQQLQNALVSAAHLLRWSLANMLKEANSLADSGKHAEAQALIELSANYQESESSLLNYASEVRDGLISKTSAA</sequence>
<dbReference type="AlphaFoldDB" id="A0A1C7YZZ9"/>
<evidence type="ECO:0000313" key="1">
    <source>
        <dbReference type="EMBL" id="OCR22799.1"/>
    </source>
</evidence>
<gene>
    <name evidence="1" type="ORF">AFK24_22445</name>
</gene>
<protein>
    <submittedName>
        <fullName evidence="1">Uncharacterized protein</fullName>
    </submittedName>
</protein>